<keyword evidence="6 12" id="KW-0547">Nucleotide-binding</keyword>
<dbReference type="InterPro" id="IPR008271">
    <property type="entry name" value="Ser/Thr_kinase_AS"/>
</dbReference>
<comment type="subcellular location">
    <subcellularLocation>
        <location evidence="1">Membrane</location>
        <topology evidence="1">Single-pass membrane protein</topology>
    </subcellularLocation>
</comment>
<dbReference type="FunFam" id="1.10.510.10:FF:000058">
    <property type="entry name" value="Receptor-like protein kinase FERONIA"/>
    <property type="match status" value="1"/>
</dbReference>
<dbReference type="RefSeq" id="XP_031407561.1">
    <property type="nucleotide sequence ID" value="XM_031551701.1"/>
</dbReference>
<feature type="domain" description="Protein kinase" evidence="16">
    <location>
        <begin position="505"/>
        <end position="778"/>
    </location>
</feature>
<keyword evidence="7" id="KW-0418">Kinase</keyword>
<protein>
    <submittedName>
        <fullName evidence="20">Receptor-like protein kinase THESEUS 1</fullName>
    </submittedName>
</protein>
<feature type="compositionally biased region" description="Polar residues" evidence="13">
    <location>
        <begin position="58"/>
        <end position="78"/>
    </location>
</feature>
<reference evidence="18" key="1">
    <citation type="journal article" date="2017" name="Plant J.">
        <title>The pomegranate (Punica granatum L.) genome and the genomics of punicalagin biosynthesis.</title>
        <authorList>
            <person name="Qin G."/>
            <person name="Xu C."/>
            <person name="Ming R."/>
            <person name="Tang H."/>
            <person name="Guyot R."/>
            <person name="Kramer E.M."/>
            <person name="Hu Y."/>
            <person name="Yi X."/>
            <person name="Qi Y."/>
            <person name="Xu X."/>
            <person name="Gao Z."/>
            <person name="Pan H."/>
            <person name="Jian J."/>
            <person name="Tian Y."/>
            <person name="Yue Z."/>
            <person name="Xu Y."/>
        </authorList>
    </citation>
    <scope>NUCLEOTIDE SEQUENCE [LARGE SCALE GENOMIC DNA]</scope>
    <source>
        <strain evidence="18">cv. Dabenzi</strain>
    </source>
</reference>
<dbReference type="Proteomes" id="UP000515151">
    <property type="component" value="Chromosome 1"/>
</dbReference>
<keyword evidence="2" id="KW-0723">Serine/threonine-protein kinase</keyword>
<reference evidence="19" key="3">
    <citation type="journal article" date="2020" name="Plant Biotechnol. J.">
        <title>The pomegranate (Punica granatum L.) draft genome dissects genetic divergence between soft- and hard-seeded cultivars.</title>
        <authorList>
            <person name="Luo X."/>
            <person name="Li H."/>
            <person name="Wu Z."/>
            <person name="Yao W."/>
            <person name="Zhao P."/>
            <person name="Cao D."/>
            <person name="Yu H."/>
            <person name="Li K."/>
            <person name="Poudel K."/>
            <person name="Zhao D."/>
            <person name="Zhang F."/>
            <person name="Xia X."/>
            <person name="Chen L."/>
            <person name="Wang Q."/>
            <person name="Jing D."/>
            <person name="Cao S."/>
        </authorList>
    </citation>
    <scope>NUCLEOTIDE SEQUENCE [LARGE SCALE GENOMIC DNA]</scope>
</reference>
<evidence type="ECO:0000259" key="16">
    <source>
        <dbReference type="PROSITE" id="PS50011"/>
    </source>
</evidence>
<evidence type="ECO:0000256" key="6">
    <source>
        <dbReference type="ARBA" id="ARBA00022741"/>
    </source>
</evidence>
<evidence type="ECO:0000256" key="5">
    <source>
        <dbReference type="ARBA" id="ARBA00022729"/>
    </source>
</evidence>
<dbReference type="OrthoDB" id="4062651at2759"/>
<keyword evidence="4 14" id="KW-0812">Transmembrane</keyword>
<dbReference type="FunFam" id="3.30.200.20:FF:000039">
    <property type="entry name" value="receptor-like protein kinase FERONIA"/>
    <property type="match status" value="1"/>
</dbReference>
<dbReference type="PANTHER" id="PTHR47989">
    <property type="entry name" value="OS01G0750732 PROTEIN"/>
    <property type="match status" value="1"/>
</dbReference>
<accession>A0A218X913</accession>
<evidence type="ECO:0000256" key="7">
    <source>
        <dbReference type="ARBA" id="ARBA00022777"/>
    </source>
</evidence>
<evidence type="ECO:0000256" key="14">
    <source>
        <dbReference type="SAM" id="Phobius"/>
    </source>
</evidence>
<dbReference type="InterPro" id="IPR001245">
    <property type="entry name" value="Ser-Thr/Tyr_kinase_cat_dom"/>
</dbReference>
<dbReference type="Gene3D" id="2.60.120.430">
    <property type="entry name" value="Galactose-binding lectin"/>
    <property type="match status" value="2"/>
</dbReference>
<dbReference type="SMART" id="SM00220">
    <property type="entry name" value="S_TKc"/>
    <property type="match status" value="1"/>
</dbReference>
<evidence type="ECO:0000256" key="15">
    <source>
        <dbReference type="SAM" id="SignalP"/>
    </source>
</evidence>
<dbReference type="EMBL" id="MTKT01002214">
    <property type="protein sequence ID" value="OWM81199.1"/>
    <property type="molecule type" value="Genomic_DNA"/>
</dbReference>
<reference evidence="20" key="4">
    <citation type="submission" date="2025-04" db="UniProtKB">
        <authorList>
            <consortium name="RefSeq"/>
        </authorList>
    </citation>
    <scope>IDENTIFICATION</scope>
    <source>
        <tissue evidence="20">Leaf</tissue>
    </source>
</reference>
<feature type="transmembrane region" description="Helical" evidence="14">
    <location>
        <begin position="415"/>
        <end position="440"/>
    </location>
</feature>
<dbReference type="PANTHER" id="PTHR47989:SF62">
    <property type="entry name" value="OS05G0423500 PROTEIN"/>
    <property type="match status" value="1"/>
</dbReference>
<evidence type="ECO:0000256" key="12">
    <source>
        <dbReference type="PROSITE-ProRule" id="PRU10141"/>
    </source>
</evidence>
<evidence type="ECO:0000313" key="19">
    <source>
        <dbReference type="Proteomes" id="UP000515151"/>
    </source>
</evidence>
<feature type="region of interest" description="Disordered" evidence="13">
    <location>
        <begin position="813"/>
        <end position="848"/>
    </location>
</feature>
<gene>
    <name evidence="20" type="primary">LOC116215887</name>
    <name evidence="17" type="ORF">CDL15_Pgr007230</name>
</gene>
<dbReference type="GO" id="GO:0005524">
    <property type="term" value="F:ATP binding"/>
    <property type="evidence" value="ECO:0007669"/>
    <property type="project" value="UniProtKB-UniRule"/>
</dbReference>
<dbReference type="Pfam" id="PF12819">
    <property type="entry name" value="Malectin_like"/>
    <property type="match status" value="1"/>
</dbReference>
<reference evidence="17" key="2">
    <citation type="submission" date="2017-06" db="EMBL/GenBank/DDBJ databases">
        <title>The pomegranate genome and the genomics of punicalagin biosynthesis.</title>
        <authorList>
            <person name="Xu C."/>
        </authorList>
    </citation>
    <scope>NUCLEOTIDE SEQUENCE [LARGE SCALE GENOMIC DNA]</scope>
    <source>
        <tissue evidence="17">Fresh leaf</tissue>
    </source>
</reference>
<dbReference type="GeneID" id="116215887"/>
<keyword evidence="3" id="KW-0808">Transferase</keyword>
<evidence type="ECO:0000313" key="17">
    <source>
        <dbReference type="EMBL" id="OWM81199.1"/>
    </source>
</evidence>
<dbReference type="InterPro" id="IPR011009">
    <property type="entry name" value="Kinase-like_dom_sf"/>
</dbReference>
<keyword evidence="5 15" id="KW-0732">Signal</keyword>
<evidence type="ECO:0000256" key="1">
    <source>
        <dbReference type="ARBA" id="ARBA00004167"/>
    </source>
</evidence>
<dbReference type="Proteomes" id="UP000197138">
    <property type="component" value="Unassembled WGS sequence"/>
</dbReference>
<evidence type="ECO:0000256" key="4">
    <source>
        <dbReference type="ARBA" id="ARBA00022692"/>
    </source>
</evidence>
<feature type="compositionally biased region" description="Polar residues" evidence="13">
    <location>
        <begin position="838"/>
        <end position="848"/>
    </location>
</feature>
<dbReference type="FunFam" id="2.60.120.430:FF:000005">
    <property type="entry name" value="Putative receptor-like protein kinase"/>
    <property type="match status" value="1"/>
</dbReference>
<dbReference type="FunFam" id="2.60.120.430:FF:000001">
    <property type="entry name" value="Receptor-like protein kinase FERONIA"/>
    <property type="match status" value="1"/>
</dbReference>
<evidence type="ECO:0000256" key="2">
    <source>
        <dbReference type="ARBA" id="ARBA00022527"/>
    </source>
</evidence>
<sequence length="848" mass="93199">MVKMKSGEWWFAALAVLLFGFMSLSCNAAFAPVDNYLVACGSSQNITFQDRTFVPDSVQSSPVLKSGTSTPKRSNSAVPSPLYQSARIFSGTASYKFNIEQEGRHWVRLYFHPIPNAGQDLASAPITVMTDEFVLLNNFTFKNYNGSYLFKEYTVNVTSSSLTLTFIPLNGSVSFVNAIEVVSIPDILISDQAMALNPSAHFSGISKLALETVYRLNMGGPLLTAQNDTLGRTWENDVKYLHVNSSAVNVSVNPSSIKYPVTVTNEIAPNWVYATAETMGEANVANVNFNITWVFEVDPDFMYFVRVHFCDIVSKSLNNLVFNLFVNSDIALGSLDLSTSTGDLEVPYYRDFVTNTSSGSTTMTVSVGPDMMADITDALMNGLEIMKMSNEAKSLHGRLSVKSLLPESQSNKKRIAIIVGCAVGGLLVLLVVCGICYCCIVSKKSKTSHQGHPWLPLPLYGNSQTMTKMSTASQKSGTASCISLTSTNFGRFFTFQEILDATKKFDEKLLLGVGGFGRVYIGTLEDGTRVAVKRGNPRSEQGLAEFRTEIEMLSKLRHRHLVSLIGYCDERSEMVLVYEYMANGPLRSHLYGSDLPPLSWKQRLEICIGAARGLHYLHTGAAQSIIHRDVKTTNILLDENFVAKVADFGLSKTGPSLDQTHVSTAVKGSFGYLDPEYFRRQQLTEKSDVYSFGVVLMEVLCTRPALNPVLPREQVNIAEWAMSWQKKGMLDQIMDQNLVGKVNPASLKKFGETAEKCLAEHGVDRPSMGDVLWNLEYALQLEETSSALAEPEDNSTNHIPGIQQLAPLEPFDNSVSMIDAGNSATDDDEAEDAATSAVFSQLVNPRGR</sequence>
<feature type="signal peptide" evidence="15">
    <location>
        <begin position="1"/>
        <end position="28"/>
    </location>
</feature>
<evidence type="ECO:0000256" key="3">
    <source>
        <dbReference type="ARBA" id="ARBA00022679"/>
    </source>
</evidence>
<dbReference type="CDD" id="cd14066">
    <property type="entry name" value="STKc_IRAK"/>
    <property type="match status" value="1"/>
</dbReference>
<organism evidence="17 18">
    <name type="scientific">Punica granatum</name>
    <name type="common">Pomegranate</name>
    <dbReference type="NCBI Taxonomy" id="22663"/>
    <lineage>
        <taxon>Eukaryota</taxon>
        <taxon>Viridiplantae</taxon>
        <taxon>Streptophyta</taxon>
        <taxon>Embryophyta</taxon>
        <taxon>Tracheophyta</taxon>
        <taxon>Spermatophyta</taxon>
        <taxon>Magnoliopsida</taxon>
        <taxon>eudicotyledons</taxon>
        <taxon>Gunneridae</taxon>
        <taxon>Pentapetalae</taxon>
        <taxon>rosids</taxon>
        <taxon>malvids</taxon>
        <taxon>Myrtales</taxon>
        <taxon>Lythraceae</taxon>
        <taxon>Punica</taxon>
    </lineage>
</organism>
<keyword evidence="19" id="KW-1185">Reference proteome</keyword>
<proteinExistence type="predicted"/>
<evidence type="ECO:0000256" key="13">
    <source>
        <dbReference type="SAM" id="MobiDB-lite"/>
    </source>
</evidence>
<evidence type="ECO:0000313" key="18">
    <source>
        <dbReference type="Proteomes" id="UP000197138"/>
    </source>
</evidence>
<keyword evidence="10 14" id="KW-0472">Membrane</keyword>
<dbReference type="GO" id="GO:0004674">
    <property type="term" value="F:protein serine/threonine kinase activity"/>
    <property type="evidence" value="ECO:0007669"/>
    <property type="project" value="UniProtKB-KW"/>
</dbReference>
<dbReference type="PROSITE" id="PS50011">
    <property type="entry name" value="PROTEIN_KINASE_DOM"/>
    <property type="match status" value="1"/>
</dbReference>
<dbReference type="InterPro" id="IPR017441">
    <property type="entry name" value="Protein_kinase_ATP_BS"/>
</dbReference>
<dbReference type="PROSITE" id="PS51257">
    <property type="entry name" value="PROKAR_LIPOPROTEIN"/>
    <property type="match status" value="1"/>
</dbReference>
<dbReference type="PROSITE" id="PS00107">
    <property type="entry name" value="PROTEIN_KINASE_ATP"/>
    <property type="match status" value="1"/>
</dbReference>
<feature type="chain" id="PRO_5044569112" evidence="15">
    <location>
        <begin position="29"/>
        <end position="848"/>
    </location>
</feature>
<dbReference type="SUPFAM" id="SSF56112">
    <property type="entry name" value="Protein kinase-like (PK-like)"/>
    <property type="match status" value="1"/>
</dbReference>
<evidence type="ECO:0000313" key="20">
    <source>
        <dbReference type="RefSeq" id="XP_031407561.1"/>
    </source>
</evidence>
<dbReference type="GO" id="GO:0016020">
    <property type="term" value="C:membrane"/>
    <property type="evidence" value="ECO:0007669"/>
    <property type="project" value="UniProtKB-SubCell"/>
</dbReference>
<dbReference type="Pfam" id="PF07714">
    <property type="entry name" value="PK_Tyr_Ser-Thr"/>
    <property type="match status" value="1"/>
</dbReference>
<keyword evidence="9 14" id="KW-1133">Transmembrane helix</keyword>
<dbReference type="InterPro" id="IPR024788">
    <property type="entry name" value="Malectin-like_Carb-bd_dom"/>
</dbReference>
<evidence type="ECO:0000256" key="9">
    <source>
        <dbReference type="ARBA" id="ARBA00022989"/>
    </source>
</evidence>
<dbReference type="Gene3D" id="3.30.200.20">
    <property type="entry name" value="Phosphorylase Kinase, domain 1"/>
    <property type="match status" value="1"/>
</dbReference>
<evidence type="ECO:0000256" key="11">
    <source>
        <dbReference type="ARBA" id="ARBA00023180"/>
    </source>
</evidence>
<keyword evidence="11" id="KW-0325">Glycoprotein</keyword>
<feature type="binding site" evidence="12">
    <location>
        <position position="533"/>
    </location>
    <ligand>
        <name>ATP</name>
        <dbReference type="ChEBI" id="CHEBI:30616"/>
    </ligand>
</feature>
<evidence type="ECO:0000256" key="8">
    <source>
        <dbReference type="ARBA" id="ARBA00022840"/>
    </source>
</evidence>
<feature type="region of interest" description="Disordered" evidence="13">
    <location>
        <begin position="58"/>
        <end position="79"/>
    </location>
</feature>
<dbReference type="AlphaFoldDB" id="A0A218X913"/>
<dbReference type="Gene3D" id="1.10.510.10">
    <property type="entry name" value="Transferase(Phosphotransferase) domain 1"/>
    <property type="match status" value="1"/>
</dbReference>
<keyword evidence="8 12" id="KW-0067">ATP-binding</keyword>
<name>A0A218X913_PUNGR</name>
<dbReference type="InterPro" id="IPR000719">
    <property type="entry name" value="Prot_kinase_dom"/>
</dbReference>
<evidence type="ECO:0000256" key="10">
    <source>
        <dbReference type="ARBA" id="ARBA00023136"/>
    </source>
</evidence>
<dbReference type="PROSITE" id="PS00108">
    <property type="entry name" value="PROTEIN_KINASE_ST"/>
    <property type="match status" value="1"/>
</dbReference>